<organism evidence="1 2">
    <name type="scientific">Peronosclerospora sorghi</name>
    <dbReference type="NCBI Taxonomy" id="230839"/>
    <lineage>
        <taxon>Eukaryota</taxon>
        <taxon>Sar</taxon>
        <taxon>Stramenopiles</taxon>
        <taxon>Oomycota</taxon>
        <taxon>Peronosporomycetes</taxon>
        <taxon>Peronosporales</taxon>
        <taxon>Peronosporaceae</taxon>
        <taxon>Peronosclerospora</taxon>
    </lineage>
</organism>
<dbReference type="EMBL" id="CM047588">
    <property type="protein sequence ID" value="KAI9905779.1"/>
    <property type="molecule type" value="Genomic_DNA"/>
</dbReference>
<evidence type="ECO:0000313" key="2">
    <source>
        <dbReference type="Proteomes" id="UP001163321"/>
    </source>
</evidence>
<evidence type="ECO:0000313" key="1">
    <source>
        <dbReference type="EMBL" id="KAI9905779.1"/>
    </source>
</evidence>
<reference evidence="1 2" key="1">
    <citation type="journal article" date="2022" name="bioRxiv">
        <title>The genome of the oomycete Peronosclerospora sorghi, a cosmopolitan pathogen of maize and sorghum, is inflated with dispersed pseudogenes.</title>
        <authorList>
            <person name="Fletcher K."/>
            <person name="Martin F."/>
            <person name="Isakeit T."/>
            <person name="Cavanaugh K."/>
            <person name="Magill C."/>
            <person name="Michelmore R."/>
        </authorList>
    </citation>
    <scope>NUCLEOTIDE SEQUENCE [LARGE SCALE GENOMIC DNA]</scope>
    <source>
        <strain evidence="1">P6</strain>
    </source>
</reference>
<name>A0ACC0VIP8_9STRA</name>
<comment type="caution">
    <text evidence="1">The sequence shown here is derived from an EMBL/GenBank/DDBJ whole genome shotgun (WGS) entry which is preliminary data.</text>
</comment>
<dbReference type="Proteomes" id="UP001163321">
    <property type="component" value="Chromosome 9"/>
</dbReference>
<protein>
    <submittedName>
        <fullName evidence="1">Uncharacterized protein</fullName>
    </submittedName>
</protein>
<gene>
    <name evidence="1" type="ORF">PsorP6_014074</name>
</gene>
<keyword evidence="2" id="KW-1185">Reference proteome</keyword>
<sequence length="77" mass="8719">MLTFKVCTFYGFIVEKAAEVIPSDQFKRSILVGLARAFVAKFTGRMNSNYAKNFVDFCQVVRLKSQEAYAVVKSNLL</sequence>
<accession>A0ACC0VIP8</accession>
<proteinExistence type="predicted"/>